<feature type="domain" description="Metallo-beta-lactamase" evidence="6">
    <location>
        <begin position="31"/>
        <end position="244"/>
    </location>
</feature>
<keyword evidence="4" id="KW-0378">Hydrolase</keyword>
<dbReference type="InterPro" id="IPR036866">
    <property type="entry name" value="RibonucZ/Hydroxyglut_hydro"/>
</dbReference>
<organism evidence="7">
    <name type="scientific">Archaeoglobus fulgidus</name>
    <dbReference type="NCBI Taxonomy" id="2234"/>
    <lineage>
        <taxon>Archaea</taxon>
        <taxon>Methanobacteriati</taxon>
        <taxon>Methanobacteriota</taxon>
        <taxon>Archaeoglobi</taxon>
        <taxon>Archaeoglobales</taxon>
        <taxon>Archaeoglobaceae</taxon>
        <taxon>Archaeoglobus</taxon>
    </lineage>
</organism>
<evidence type="ECO:0000256" key="3">
    <source>
        <dbReference type="ARBA" id="ARBA00022723"/>
    </source>
</evidence>
<reference evidence="7" key="1">
    <citation type="journal article" date="2020" name="mSystems">
        <title>Genome- and Community-Level Interaction Insights into Carbon Utilization and Element Cycling Functions of Hydrothermarchaeota in Hydrothermal Sediment.</title>
        <authorList>
            <person name="Zhou Z."/>
            <person name="Liu Y."/>
            <person name="Xu W."/>
            <person name="Pan J."/>
            <person name="Luo Z.H."/>
            <person name="Li M."/>
        </authorList>
    </citation>
    <scope>NUCLEOTIDE SEQUENCE [LARGE SCALE GENOMIC DNA]</scope>
    <source>
        <strain evidence="7">SpSt-26</strain>
    </source>
</reference>
<evidence type="ECO:0000313" key="7">
    <source>
        <dbReference type="EMBL" id="HEH35317.1"/>
    </source>
</evidence>
<dbReference type="InterPro" id="IPR051013">
    <property type="entry name" value="MBL_superfamily_lactonases"/>
</dbReference>
<evidence type="ECO:0000256" key="5">
    <source>
        <dbReference type="ARBA" id="ARBA00022833"/>
    </source>
</evidence>
<comment type="similarity">
    <text evidence="2">Belongs to the metallo-beta-lactamase superfamily.</text>
</comment>
<dbReference type="PANTHER" id="PTHR42978:SF7">
    <property type="entry name" value="METALLO-HYDROLASE RV2300C-RELATED"/>
    <property type="match status" value="1"/>
</dbReference>
<keyword evidence="3" id="KW-0479">Metal-binding</keyword>
<accession>A0A7J2TIB8</accession>
<keyword evidence="5" id="KW-0862">Zinc</keyword>
<dbReference type="PANTHER" id="PTHR42978">
    <property type="entry name" value="QUORUM-QUENCHING LACTONASE YTNP-RELATED-RELATED"/>
    <property type="match status" value="1"/>
</dbReference>
<name>A0A7J2TIB8_ARCFL</name>
<dbReference type="AlphaFoldDB" id="A0A7J2TIB8"/>
<dbReference type="Gene3D" id="3.60.15.10">
    <property type="entry name" value="Ribonuclease Z/Hydroxyacylglutathione hydrolase-like"/>
    <property type="match status" value="1"/>
</dbReference>
<dbReference type="EMBL" id="DSLA01000061">
    <property type="protein sequence ID" value="HEH35317.1"/>
    <property type="molecule type" value="Genomic_DNA"/>
</dbReference>
<dbReference type="Pfam" id="PF00753">
    <property type="entry name" value="Lactamase_B"/>
    <property type="match status" value="1"/>
</dbReference>
<dbReference type="CDD" id="cd07729">
    <property type="entry name" value="AHL_lactonase_MBL-fold"/>
    <property type="match status" value="1"/>
</dbReference>
<sequence>MEIKPLVQARIAVPLSIVFYSTSPSYTASGPVYVWLIDGEEKILVDTGVGGDSKYYVEGGGESSLIKVLERENVRPEKIEKLVITHLHFDHAANAHIFHNAKIYLQKAEWKFARDPIPIYRELYFEDHISMLEQMDICLVNGEMEISPGVRLVPLPGHTPGLQGIVVKARSGDYLLSSDHFYTYLNIFPPKQDIELENESGKAVIPAQKSPFLPPGINVSLLDWFESCYKAMSLVKKSRIIPGHDPSVEGKIFD</sequence>
<evidence type="ECO:0000256" key="2">
    <source>
        <dbReference type="ARBA" id="ARBA00007749"/>
    </source>
</evidence>
<evidence type="ECO:0000256" key="1">
    <source>
        <dbReference type="ARBA" id="ARBA00001947"/>
    </source>
</evidence>
<dbReference type="GO" id="GO:0046872">
    <property type="term" value="F:metal ion binding"/>
    <property type="evidence" value="ECO:0007669"/>
    <property type="project" value="UniProtKB-KW"/>
</dbReference>
<proteinExistence type="inferred from homology"/>
<dbReference type="GO" id="GO:0016787">
    <property type="term" value="F:hydrolase activity"/>
    <property type="evidence" value="ECO:0007669"/>
    <property type="project" value="UniProtKB-KW"/>
</dbReference>
<comment type="cofactor">
    <cofactor evidence="1">
        <name>Zn(2+)</name>
        <dbReference type="ChEBI" id="CHEBI:29105"/>
    </cofactor>
</comment>
<protein>
    <submittedName>
        <fullName evidence="7">N-acyl homoserine lactonase family protein</fullName>
    </submittedName>
</protein>
<gene>
    <name evidence="7" type="ORF">ENP88_04045</name>
</gene>
<dbReference type="SMART" id="SM00849">
    <property type="entry name" value="Lactamase_B"/>
    <property type="match status" value="1"/>
</dbReference>
<dbReference type="InterPro" id="IPR001279">
    <property type="entry name" value="Metallo-B-lactamas"/>
</dbReference>
<comment type="caution">
    <text evidence="7">The sequence shown here is derived from an EMBL/GenBank/DDBJ whole genome shotgun (WGS) entry which is preliminary data.</text>
</comment>
<evidence type="ECO:0000256" key="4">
    <source>
        <dbReference type="ARBA" id="ARBA00022801"/>
    </source>
</evidence>
<dbReference type="SUPFAM" id="SSF56281">
    <property type="entry name" value="Metallo-hydrolase/oxidoreductase"/>
    <property type="match status" value="1"/>
</dbReference>
<evidence type="ECO:0000259" key="6">
    <source>
        <dbReference type="SMART" id="SM00849"/>
    </source>
</evidence>